<reference evidence="1" key="1">
    <citation type="journal article" date="2014" name="Nat. Genet.">
        <title>The genome of the stress-tolerant wild tomato species Solanum pennellii.</title>
        <authorList>
            <person name="Bolger A."/>
            <person name="Scossa F."/>
            <person name="Bolger M.E."/>
            <person name="Lanz C."/>
            <person name="Maumus F."/>
            <person name="Tohge T."/>
            <person name="Quesneville H."/>
            <person name="Alseekh S."/>
            <person name="Sorensen I."/>
            <person name="Lichtenstein G."/>
            <person name="Fich E.A."/>
            <person name="Conte M."/>
            <person name="Keller H."/>
            <person name="Schneeberger K."/>
            <person name="Schwacke R."/>
            <person name="Ofner I."/>
            <person name="Vrebalov J."/>
            <person name="Xu Y."/>
            <person name="Osorio S."/>
            <person name="Aflitos S.A."/>
            <person name="Schijlen E."/>
            <person name="Jimenez-Gomez J.M."/>
            <person name="Ryngajllo M."/>
            <person name="Kimura S."/>
            <person name="Kumar R."/>
            <person name="Koenig D."/>
            <person name="Headland L.R."/>
            <person name="Maloof J.N."/>
            <person name="Sinha N."/>
            <person name="van Ham R.C."/>
            <person name="Lankhorst R.K."/>
            <person name="Mao L."/>
            <person name="Vogel A."/>
            <person name="Arsova B."/>
            <person name="Panstruga R."/>
            <person name="Fei Z."/>
            <person name="Rose J.K."/>
            <person name="Zamir D."/>
            <person name="Carrari F."/>
            <person name="Giovannoni J.J."/>
            <person name="Weigel D."/>
            <person name="Usadel B."/>
            <person name="Fernie A.R."/>
        </authorList>
    </citation>
    <scope>NUCLEOTIDE SEQUENCE [LARGE SCALE GENOMIC DNA]</scope>
    <source>
        <strain evidence="1">cv. LA0716</strain>
    </source>
</reference>
<gene>
    <name evidence="2" type="primary">LOC107013504</name>
</gene>
<evidence type="ECO:0000313" key="1">
    <source>
        <dbReference type="Proteomes" id="UP000694930"/>
    </source>
</evidence>
<name>A0ABM1GBV7_SOLPN</name>
<reference evidence="2" key="2">
    <citation type="submission" date="2025-08" db="UniProtKB">
        <authorList>
            <consortium name="RefSeq"/>
        </authorList>
    </citation>
    <scope>IDENTIFICATION</scope>
</reference>
<dbReference type="Proteomes" id="UP000694930">
    <property type="component" value="Chromosome 3"/>
</dbReference>
<evidence type="ECO:0000313" key="2">
    <source>
        <dbReference type="RefSeq" id="XP_015068886.1"/>
    </source>
</evidence>
<proteinExistence type="predicted"/>
<sequence>MGDIIRVVYTDYNIDTMIIQFITASQLPKKIHGSHDFAMWKAQLSMLMHIHDLYGHLDGSTPSHLTLSQLEQPLVPIMRNSLWFRQDQLIQNALMASVDPTIAAKVATTNSAKTTCDALHTAYENKS</sequence>
<organism evidence="1 2">
    <name type="scientific">Solanum pennellii</name>
    <name type="common">Tomato</name>
    <name type="synonym">Lycopersicon pennellii</name>
    <dbReference type="NCBI Taxonomy" id="28526"/>
    <lineage>
        <taxon>Eukaryota</taxon>
        <taxon>Viridiplantae</taxon>
        <taxon>Streptophyta</taxon>
        <taxon>Embryophyta</taxon>
        <taxon>Tracheophyta</taxon>
        <taxon>Spermatophyta</taxon>
        <taxon>Magnoliopsida</taxon>
        <taxon>eudicotyledons</taxon>
        <taxon>Gunneridae</taxon>
        <taxon>Pentapetalae</taxon>
        <taxon>asterids</taxon>
        <taxon>lamiids</taxon>
        <taxon>Solanales</taxon>
        <taxon>Solanaceae</taxon>
        <taxon>Solanoideae</taxon>
        <taxon>Solaneae</taxon>
        <taxon>Solanum</taxon>
        <taxon>Solanum subgen. Lycopersicon</taxon>
    </lineage>
</organism>
<dbReference type="GeneID" id="107013504"/>
<dbReference type="PANTHER" id="PTHR47481">
    <property type="match status" value="1"/>
</dbReference>
<keyword evidence="1" id="KW-1185">Reference proteome</keyword>
<protein>
    <submittedName>
        <fullName evidence="2">Uncharacterized protein LOC107013504</fullName>
    </submittedName>
</protein>
<accession>A0ABM1GBV7</accession>
<dbReference type="RefSeq" id="XP_015068886.1">
    <property type="nucleotide sequence ID" value="XM_015213400.1"/>
</dbReference>
<dbReference type="PANTHER" id="PTHR47481:SF21">
    <property type="entry name" value="BASIC-LEUCINE ZIPPER TRANSCRIPTION FACTOR Q-RELATED"/>
    <property type="match status" value="1"/>
</dbReference>